<evidence type="ECO:0000313" key="1">
    <source>
        <dbReference type="EMBL" id="RXK15060.1"/>
    </source>
</evidence>
<dbReference type="EMBL" id="NXID01000040">
    <property type="protein sequence ID" value="RXK15060.1"/>
    <property type="molecule type" value="Genomic_DNA"/>
</dbReference>
<evidence type="ECO:0008006" key="3">
    <source>
        <dbReference type="Google" id="ProtNLM"/>
    </source>
</evidence>
<dbReference type="RefSeq" id="WP_114840922.1">
    <property type="nucleotide sequence ID" value="NZ_CP031219.1"/>
</dbReference>
<comment type="caution">
    <text evidence="1">The sequence shown here is derived from an EMBL/GenBank/DDBJ whole genome shotgun (WGS) entry which is preliminary data.</text>
</comment>
<dbReference type="InterPro" id="IPR013324">
    <property type="entry name" value="RNA_pol_sigma_r3/r4-like"/>
</dbReference>
<keyword evidence="2" id="KW-1185">Reference proteome</keyword>
<evidence type="ECO:0000313" key="2">
    <source>
        <dbReference type="Proteomes" id="UP000290092"/>
    </source>
</evidence>
<dbReference type="KEGG" id="amyt:AMYT_0426"/>
<proteinExistence type="predicted"/>
<dbReference type="SUPFAM" id="SSF88659">
    <property type="entry name" value="Sigma3 and sigma4 domains of RNA polymerase sigma factors"/>
    <property type="match status" value="1"/>
</dbReference>
<gene>
    <name evidence="1" type="ORF">CP985_10385</name>
</gene>
<sequence>MVKINKLNNRKIEISKIENICRYFISDCTASEVAKKLDISRQTINKYYKDIRVLLLNKYPLDTKLDKDCFTLKYIYLNEEVFYYIQYNNKYYFLDSKALYYKNLFNFIKQNIETTLINHKKANSVKLLYNKRKNDFLVIGYYKSSNNFETFLNQRLKKFRGINKNSYESHIKESFIRFNNDENFLFNFIVKNIYI</sequence>
<dbReference type="Proteomes" id="UP000290092">
    <property type="component" value="Unassembled WGS sequence"/>
</dbReference>
<accession>A0AAX2AFY2</accession>
<reference evidence="1 2" key="1">
    <citation type="submission" date="2017-09" db="EMBL/GenBank/DDBJ databases">
        <title>Genomics of the genus Arcobacter.</title>
        <authorList>
            <person name="Perez-Cataluna A."/>
            <person name="Figueras M.J."/>
            <person name="Salas-Masso N."/>
        </authorList>
    </citation>
    <scope>NUCLEOTIDE SEQUENCE [LARGE SCALE GENOMIC DNA]</scope>
    <source>
        <strain evidence="1 2">CECT 7386</strain>
    </source>
</reference>
<name>A0AAX2AFY2_9BACT</name>
<dbReference type="AlphaFoldDB" id="A0AAX2AFY2"/>
<protein>
    <recommendedName>
        <fullName evidence="3">Helix-turn-helix type 11 domain-containing protein</fullName>
    </recommendedName>
</protein>
<organism evidence="1 2">
    <name type="scientific">Malaciobacter mytili LMG 24559</name>
    <dbReference type="NCBI Taxonomy" id="1032238"/>
    <lineage>
        <taxon>Bacteria</taxon>
        <taxon>Pseudomonadati</taxon>
        <taxon>Campylobacterota</taxon>
        <taxon>Epsilonproteobacteria</taxon>
        <taxon>Campylobacterales</taxon>
        <taxon>Arcobacteraceae</taxon>
        <taxon>Malaciobacter</taxon>
    </lineage>
</organism>